<evidence type="ECO:0000256" key="1">
    <source>
        <dbReference type="ARBA" id="ARBA00002657"/>
    </source>
</evidence>
<name>A0A8B7NDQ3_HYAAZ</name>
<dbReference type="OMA" id="VNDSAMY"/>
<dbReference type="AlphaFoldDB" id="A0A8B7NDQ3"/>
<keyword evidence="16" id="KW-1185">Reference proteome</keyword>
<reference evidence="17" key="1">
    <citation type="submission" date="2025-08" db="UniProtKB">
        <authorList>
            <consortium name="RefSeq"/>
        </authorList>
    </citation>
    <scope>IDENTIFICATION</scope>
</reference>
<dbReference type="Gene3D" id="1.10.10.1940">
    <property type="match status" value="1"/>
</dbReference>
<keyword evidence="7 12" id="KW-0482">Metalloprotease</keyword>
<feature type="binding site" evidence="12">
    <location>
        <position position="213"/>
    </location>
    <ligand>
        <name>Zn(2+)</name>
        <dbReference type="ChEBI" id="CHEBI:29105"/>
        <note>catalytic</note>
    </ligand>
</feature>
<dbReference type="SUPFAM" id="SSF55486">
    <property type="entry name" value="Metalloproteases ('zincins'), catalytic domain"/>
    <property type="match status" value="1"/>
</dbReference>
<dbReference type="PROSITE" id="PS51670">
    <property type="entry name" value="SHKT"/>
    <property type="match status" value="2"/>
</dbReference>
<dbReference type="CDD" id="cd04280">
    <property type="entry name" value="ZnMc_astacin_like"/>
    <property type="match status" value="1"/>
</dbReference>
<keyword evidence="4 13" id="KW-0732">Signal</keyword>
<dbReference type="KEGG" id="hazt:108668878"/>
<evidence type="ECO:0000256" key="12">
    <source>
        <dbReference type="PROSITE-ProRule" id="PRU01211"/>
    </source>
</evidence>
<keyword evidence="3 12" id="KW-0479">Metal-binding</keyword>
<feature type="disulfide bond" evidence="11">
    <location>
        <begin position="352"/>
        <end position="386"/>
    </location>
</feature>
<evidence type="ECO:0000256" key="13">
    <source>
        <dbReference type="RuleBase" id="RU361183"/>
    </source>
</evidence>
<dbReference type="Pfam" id="PF01549">
    <property type="entry name" value="ShK"/>
    <property type="match status" value="3"/>
</dbReference>
<dbReference type="InterPro" id="IPR001506">
    <property type="entry name" value="Peptidase_M12A"/>
</dbReference>
<dbReference type="PRINTS" id="PR00480">
    <property type="entry name" value="ASTACIN"/>
</dbReference>
<feature type="signal peptide" evidence="13">
    <location>
        <begin position="1"/>
        <end position="22"/>
    </location>
</feature>
<protein>
    <recommendedName>
        <fullName evidence="13">Metalloendopeptidase</fullName>
        <ecNumber evidence="13">3.4.24.-</ecNumber>
    </recommendedName>
</protein>
<feature type="domain" description="ShKT" evidence="14">
    <location>
        <begin position="352"/>
        <end position="386"/>
    </location>
</feature>
<evidence type="ECO:0000256" key="9">
    <source>
        <dbReference type="ARBA" id="ARBA00023157"/>
    </source>
</evidence>
<dbReference type="GO" id="GO:0008270">
    <property type="term" value="F:zinc ion binding"/>
    <property type="evidence" value="ECO:0007669"/>
    <property type="project" value="UniProtKB-UniRule"/>
</dbReference>
<evidence type="ECO:0000313" key="16">
    <source>
        <dbReference type="Proteomes" id="UP000694843"/>
    </source>
</evidence>
<dbReference type="PANTHER" id="PTHR10127:SF780">
    <property type="entry name" value="METALLOENDOPEPTIDASE"/>
    <property type="match status" value="1"/>
</dbReference>
<dbReference type="InterPro" id="IPR003582">
    <property type="entry name" value="ShKT_dom"/>
</dbReference>
<evidence type="ECO:0000313" key="17">
    <source>
        <dbReference type="RefSeq" id="XP_018011626.2"/>
    </source>
</evidence>
<keyword evidence="5 12" id="KW-0378">Hydrolase</keyword>
<accession>A0A8B7NDQ3</accession>
<sequence>MCELAHLVLLVTVLALPSSTVGLLPGERSSDPLNDIAAISHTDTNLMHLPIGNSPQLEDDIPGSPLTPDEFNYELPAEDYIPQDGVADPIMFAEAFQGDIVLVDHEELMRMTMPSHETISTRNAVINRRRTWEDRKIPYVISASYNQDERGKIAVAMQNFKDATCLEFVPRARQTDYLHLHKGAGCSSIVGKMGGNQEVSLGEGCLYVGIIMHELMHAVGFWHEQSRQDRDDYIRINFNEIQSGMEYNFKKYNWDTISNLSAPYDLLSIMHYGSKSFSKSGRNTIEAKDGTPIGQRNGFSRVRVEPVQALDCVDNWEDGSKCKHWARLGECEKNPSFMMVSCRKSCNNCQKCEDTNAHCDFWAKNGECTKNFAYMESACKKSCKLCHARDAGEQQCSDKSEHCASWAADGMCYTHAAEMEYYCRLSCSLCH</sequence>
<dbReference type="GO" id="GO:0004222">
    <property type="term" value="F:metalloendopeptidase activity"/>
    <property type="evidence" value="ECO:0007669"/>
    <property type="project" value="UniProtKB-UniRule"/>
</dbReference>
<evidence type="ECO:0000256" key="3">
    <source>
        <dbReference type="ARBA" id="ARBA00022723"/>
    </source>
</evidence>
<evidence type="ECO:0000259" key="15">
    <source>
        <dbReference type="PROSITE" id="PS51864"/>
    </source>
</evidence>
<dbReference type="PANTHER" id="PTHR10127">
    <property type="entry name" value="DISCOIDIN, CUB, EGF, LAMININ , AND ZINC METALLOPROTEASE DOMAIN CONTAINING"/>
    <property type="match status" value="1"/>
</dbReference>
<comment type="cofactor">
    <cofactor evidence="12 13">
        <name>Zn(2+)</name>
        <dbReference type="ChEBI" id="CHEBI:29105"/>
    </cofactor>
    <text evidence="12 13">Binds 1 zinc ion per subunit.</text>
</comment>
<dbReference type="GO" id="GO:0006508">
    <property type="term" value="P:proteolysis"/>
    <property type="evidence" value="ECO:0007669"/>
    <property type="project" value="UniProtKB-KW"/>
</dbReference>
<feature type="active site" evidence="12">
    <location>
        <position position="214"/>
    </location>
</feature>
<comment type="caution">
    <text evidence="11">Lacks conserved residue(s) required for the propagation of feature annotation.</text>
</comment>
<dbReference type="SMART" id="SM00254">
    <property type="entry name" value="ShKT"/>
    <property type="match status" value="3"/>
</dbReference>
<proteinExistence type="predicted"/>
<evidence type="ECO:0000259" key="14">
    <source>
        <dbReference type="PROSITE" id="PS51670"/>
    </source>
</evidence>
<dbReference type="Proteomes" id="UP000694843">
    <property type="component" value="Unplaced"/>
</dbReference>
<keyword evidence="6 12" id="KW-0862">Zinc</keyword>
<dbReference type="EC" id="3.4.24.-" evidence="13"/>
<keyword evidence="10" id="KW-0325">Glycoprotein</keyword>
<feature type="domain" description="ShKT" evidence="14">
    <location>
        <begin position="312"/>
        <end position="349"/>
    </location>
</feature>
<dbReference type="SMART" id="SM00235">
    <property type="entry name" value="ZnMc"/>
    <property type="match status" value="1"/>
</dbReference>
<evidence type="ECO:0000256" key="11">
    <source>
        <dbReference type="PROSITE-ProRule" id="PRU01005"/>
    </source>
</evidence>
<feature type="domain" description="Peptidase M12A" evidence="15">
    <location>
        <begin position="123"/>
        <end position="313"/>
    </location>
</feature>
<dbReference type="InterPro" id="IPR006026">
    <property type="entry name" value="Peptidase_Metallo"/>
</dbReference>
<dbReference type="Gene3D" id="3.40.390.10">
    <property type="entry name" value="Collagenase (Catalytic Domain)"/>
    <property type="match status" value="1"/>
</dbReference>
<feature type="binding site" evidence="12">
    <location>
        <position position="217"/>
    </location>
    <ligand>
        <name>Zn(2+)</name>
        <dbReference type="ChEBI" id="CHEBI:29105"/>
        <note>catalytic</note>
    </ligand>
</feature>
<evidence type="ECO:0000256" key="6">
    <source>
        <dbReference type="ARBA" id="ARBA00022833"/>
    </source>
</evidence>
<comment type="function">
    <text evidence="1">Metalloprotease.</text>
</comment>
<dbReference type="FunFam" id="3.40.390.10:FF:000015">
    <property type="entry name" value="Meprin A subunit"/>
    <property type="match status" value="1"/>
</dbReference>
<evidence type="ECO:0000256" key="7">
    <source>
        <dbReference type="ARBA" id="ARBA00023049"/>
    </source>
</evidence>
<keyword evidence="8" id="KW-0865">Zymogen</keyword>
<evidence type="ECO:0000256" key="4">
    <source>
        <dbReference type="ARBA" id="ARBA00022729"/>
    </source>
</evidence>
<dbReference type="InterPro" id="IPR034035">
    <property type="entry name" value="Astacin-like_dom"/>
</dbReference>
<gene>
    <name evidence="17" type="primary">LOC108668878</name>
</gene>
<evidence type="ECO:0000256" key="5">
    <source>
        <dbReference type="ARBA" id="ARBA00022801"/>
    </source>
</evidence>
<dbReference type="GeneID" id="108668878"/>
<dbReference type="Pfam" id="PF01400">
    <property type="entry name" value="Astacin"/>
    <property type="match status" value="1"/>
</dbReference>
<keyword evidence="2 12" id="KW-0645">Protease</keyword>
<keyword evidence="9 11" id="KW-1015">Disulfide bond</keyword>
<dbReference type="OrthoDB" id="291007at2759"/>
<dbReference type="PROSITE" id="PS51864">
    <property type="entry name" value="ASTACIN"/>
    <property type="match status" value="1"/>
</dbReference>
<evidence type="ECO:0000256" key="2">
    <source>
        <dbReference type="ARBA" id="ARBA00022670"/>
    </source>
</evidence>
<evidence type="ECO:0000256" key="8">
    <source>
        <dbReference type="ARBA" id="ARBA00023145"/>
    </source>
</evidence>
<organism evidence="16 17">
    <name type="scientific">Hyalella azteca</name>
    <name type="common">Amphipod</name>
    <dbReference type="NCBI Taxonomy" id="294128"/>
    <lineage>
        <taxon>Eukaryota</taxon>
        <taxon>Metazoa</taxon>
        <taxon>Ecdysozoa</taxon>
        <taxon>Arthropoda</taxon>
        <taxon>Crustacea</taxon>
        <taxon>Multicrustacea</taxon>
        <taxon>Malacostraca</taxon>
        <taxon>Eumalacostraca</taxon>
        <taxon>Peracarida</taxon>
        <taxon>Amphipoda</taxon>
        <taxon>Senticaudata</taxon>
        <taxon>Talitrida</taxon>
        <taxon>Talitroidea</taxon>
        <taxon>Hyalellidae</taxon>
        <taxon>Hyalella</taxon>
    </lineage>
</organism>
<dbReference type="RefSeq" id="XP_018011626.2">
    <property type="nucleotide sequence ID" value="XM_018156137.2"/>
</dbReference>
<feature type="binding site" evidence="12">
    <location>
        <position position="223"/>
    </location>
    <ligand>
        <name>Zn(2+)</name>
        <dbReference type="ChEBI" id="CHEBI:29105"/>
        <note>catalytic</note>
    </ligand>
</feature>
<dbReference type="InterPro" id="IPR024079">
    <property type="entry name" value="MetalloPept_cat_dom_sf"/>
</dbReference>
<evidence type="ECO:0000256" key="10">
    <source>
        <dbReference type="ARBA" id="ARBA00023180"/>
    </source>
</evidence>
<feature type="chain" id="PRO_5038163739" description="Metalloendopeptidase" evidence="13">
    <location>
        <begin position="23"/>
        <end position="431"/>
    </location>
</feature>